<accession>W4LFM3</accession>
<dbReference type="InterPro" id="IPR029058">
    <property type="entry name" value="AB_hydrolase_fold"/>
</dbReference>
<gene>
    <name evidence="1" type="ORF">ETSY1_24855</name>
</gene>
<comment type="caution">
    <text evidence="1">The sequence shown here is derived from an EMBL/GenBank/DDBJ whole genome shotgun (WGS) entry which is preliminary data.</text>
</comment>
<dbReference type="GO" id="GO:0016787">
    <property type="term" value="F:hydrolase activity"/>
    <property type="evidence" value="ECO:0007669"/>
    <property type="project" value="UniProtKB-KW"/>
</dbReference>
<reference evidence="1 2" key="1">
    <citation type="journal article" date="2014" name="Nature">
        <title>An environmental bacterial taxon with a large and distinct metabolic repertoire.</title>
        <authorList>
            <person name="Wilson M.C."/>
            <person name="Mori T."/>
            <person name="Ruckert C."/>
            <person name="Uria A.R."/>
            <person name="Helf M.J."/>
            <person name="Takada K."/>
            <person name="Gernert C."/>
            <person name="Steffens U.A."/>
            <person name="Heycke N."/>
            <person name="Schmitt S."/>
            <person name="Rinke C."/>
            <person name="Helfrich E.J."/>
            <person name="Brachmann A.O."/>
            <person name="Gurgui C."/>
            <person name="Wakimoto T."/>
            <person name="Kracht M."/>
            <person name="Crusemann M."/>
            <person name="Hentschel U."/>
            <person name="Abe I."/>
            <person name="Matsunaga S."/>
            <person name="Kalinowski J."/>
            <person name="Takeyama H."/>
            <person name="Piel J."/>
        </authorList>
    </citation>
    <scope>NUCLEOTIDE SEQUENCE [LARGE SCALE GENOMIC DNA]</scope>
    <source>
        <strain evidence="2">TSY1</strain>
    </source>
</reference>
<evidence type="ECO:0000313" key="2">
    <source>
        <dbReference type="Proteomes" id="UP000019141"/>
    </source>
</evidence>
<protein>
    <submittedName>
        <fullName evidence="1">Alpha/beta hydrolase</fullName>
    </submittedName>
</protein>
<keyword evidence="1" id="KW-0378">Hydrolase</keyword>
<dbReference type="EMBL" id="AZHW01000731">
    <property type="protein sequence ID" value="ETW96883.1"/>
    <property type="molecule type" value="Genomic_DNA"/>
</dbReference>
<dbReference type="PATRIC" id="fig|1429438.4.peg.4762"/>
<name>W4LFM3_ENTF1</name>
<evidence type="ECO:0000313" key="1">
    <source>
        <dbReference type="EMBL" id="ETW96883.1"/>
    </source>
</evidence>
<sequence>MDGWQRQFVSKASATSARNGAGFYPCQGLYYSPITSHPQTALIATHYNVDFSEHYLGPYMATRGYGFLGWNTRFRGNEGFFLLENALIDIGVGVQWLKEEAGVEQVVILGNSGGGSLMGAYQSQALGVTMTPTPGLKLPEALHDLIPADLYISLCAHAGRPEVLTAWLDPSITDETDPASIDPSLNMYDPANGPPYSEAFIARYRAAQKARNDRITDWCHRELDRLQNLGMMDRAFNLYRTWADLRLMDGAIDPSDREVGRCYAGDPKVANYGPRGLGLTNTLRTWLSMWSLKESHCRGAPHLNRITLPALVVQSTADTGVFPSDAQGIYDALASHDKHLEMVPGDHYLESPSSARDRVADLIVDWLQAHPV</sequence>
<organism evidence="1 2">
    <name type="scientific">Entotheonella factor</name>
    <dbReference type="NCBI Taxonomy" id="1429438"/>
    <lineage>
        <taxon>Bacteria</taxon>
        <taxon>Pseudomonadati</taxon>
        <taxon>Nitrospinota/Tectimicrobiota group</taxon>
        <taxon>Candidatus Tectimicrobiota</taxon>
        <taxon>Candidatus Entotheonellia</taxon>
        <taxon>Candidatus Entotheonellales</taxon>
        <taxon>Candidatus Entotheonellaceae</taxon>
        <taxon>Candidatus Entotheonella</taxon>
    </lineage>
</organism>
<dbReference type="SUPFAM" id="SSF53474">
    <property type="entry name" value="alpha/beta-Hydrolases"/>
    <property type="match status" value="1"/>
</dbReference>
<dbReference type="HOGENOM" id="CLU_059005_0_0_7"/>
<dbReference type="AlphaFoldDB" id="W4LFM3"/>
<proteinExistence type="predicted"/>
<dbReference type="Proteomes" id="UP000019141">
    <property type="component" value="Unassembled WGS sequence"/>
</dbReference>
<dbReference type="Gene3D" id="3.40.50.1820">
    <property type="entry name" value="alpha/beta hydrolase"/>
    <property type="match status" value="1"/>
</dbReference>
<keyword evidence="2" id="KW-1185">Reference proteome</keyword>